<name>A0A2T2PBY7_CORCC</name>
<proteinExistence type="predicted"/>
<dbReference type="Proteomes" id="UP000240883">
    <property type="component" value="Unassembled WGS sequence"/>
</dbReference>
<protein>
    <submittedName>
        <fullName evidence="2">Uncharacterized protein</fullName>
    </submittedName>
</protein>
<evidence type="ECO:0000313" key="2">
    <source>
        <dbReference type="EMBL" id="PSN75155.1"/>
    </source>
</evidence>
<feature type="region of interest" description="Disordered" evidence="1">
    <location>
        <begin position="49"/>
        <end position="72"/>
    </location>
</feature>
<reference evidence="2 3" key="1">
    <citation type="journal article" date="2018" name="Front. Microbiol.">
        <title>Genome-Wide Analysis of Corynespora cassiicola Leaf Fall Disease Putative Effectors.</title>
        <authorList>
            <person name="Lopez D."/>
            <person name="Ribeiro S."/>
            <person name="Label P."/>
            <person name="Fumanal B."/>
            <person name="Venisse J.S."/>
            <person name="Kohler A."/>
            <person name="de Oliveira R.R."/>
            <person name="Labutti K."/>
            <person name="Lipzen A."/>
            <person name="Lail K."/>
            <person name="Bauer D."/>
            <person name="Ohm R.A."/>
            <person name="Barry K.W."/>
            <person name="Spatafora J."/>
            <person name="Grigoriev I.V."/>
            <person name="Martin F.M."/>
            <person name="Pujade-Renaud V."/>
        </authorList>
    </citation>
    <scope>NUCLEOTIDE SEQUENCE [LARGE SCALE GENOMIC DNA]</scope>
    <source>
        <strain evidence="2 3">Philippines</strain>
    </source>
</reference>
<dbReference type="EMBL" id="KZ678128">
    <property type="protein sequence ID" value="PSN75155.1"/>
    <property type="molecule type" value="Genomic_DNA"/>
</dbReference>
<evidence type="ECO:0000256" key="1">
    <source>
        <dbReference type="SAM" id="MobiDB-lite"/>
    </source>
</evidence>
<organism evidence="2 3">
    <name type="scientific">Corynespora cassiicola Philippines</name>
    <dbReference type="NCBI Taxonomy" id="1448308"/>
    <lineage>
        <taxon>Eukaryota</taxon>
        <taxon>Fungi</taxon>
        <taxon>Dikarya</taxon>
        <taxon>Ascomycota</taxon>
        <taxon>Pezizomycotina</taxon>
        <taxon>Dothideomycetes</taxon>
        <taxon>Pleosporomycetidae</taxon>
        <taxon>Pleosporales</taxon>
        <taxon>Corynesporascaceae</taxon>
        <taxon>Corynespora</taxon>
    </lineage>
</organism>
<keyword evidence="3" id="KW-1185">Reference proteome</keyword>
<accession>A0A2T2PBY7</accession>
<dbReference type="AlphaFoldDB" id="A0A2T2PBY7"/>
<evidence type="ECO:0000313" key="3">
    <source>
        <dbReference type="Proteomes" id="UP000240883"/>
    </source>
</evidence>
<gene>
    <name evidence="2" type="ORF">BS50DRAFT_33807</name>
</gene>
<sequence>MNYKYKGAEEHKAHRGRPVGLARIGEASGALRNEPGSCSPDMSWPWGRKTQRGFGEAEKGTDGEGMSGVRRGSRDCSVGCCVQLSSSAFYVITLTPVSLAPTLVLTVRCADGQRHSTASWQEGKKPPICVRVVAHDIIGRLCCFSFFFPHRLTAESRIQLQRTCMRPNCSLCSSVLKHPGSYRADCVIREIEEIRGSIADGKSNVRLSFSAQAVVESTKFLTHICPIARNFTMPYVDKISYFGGGGGGLGFRIHHYCEKGTPQLQRPELAR</sequence>